<evidence type="ECO:0000256" key="11">
    <source>
        <dbReference type="ARBA" id="ARBA00039895"/>
    </source>
</evidence>
<dbReference type="GO" id="GO:0045490">
    <property type="term" value="P:pectin catabolic process"/>
    <property type="evidence" value="ECO:0007669"/>
    <property type="project" value="TreeGrafter"/>
</dbReference>
<keyword evidence="6" id="KW-0964">Secreted</keyword>
<evidence type="ECO:0000256" key="4">
    <source>
        <dbReference type="ARBA" id="ARBA00006463"/>
    </source>
</evidence>
<dbReference type="PANTHER" id="PTHR33407:SF9">
    <property type="entry name" value="PECTATE LYASE F-RELATED"/>
    <property type="match status" value="1"/>
</dbReference>
<comment type="caution">
    <text evidence="13">The sequence shown here is derived from an EMBL/GenBank/DDBJ whole genome shotgun (WGS) entry which is preliminary data.</text>
</comment>
<comment type="subcellular location">
    <subcellularLocation>
        <location evidence="3">Secreted</location>
    </subcellularLocation>
</comment>
<dbReference type="InterPro" id="IPR004898">
    <property type="entry name" value="Pectate_lyase_PlyH/PlyE-like"/>
</dbReference>
<evidence type="ECO:0000313" key="13">
    <source>
        <dbReference type="EMBL" id="CAF3416766.1"/>
    </source>
</evidence>
<keyword evidence="8" id="KW-0106">Calcium</keyword>
<dbReference type="AlphaFoldDB" id="A0A818BHU7"/>
<dbReference type="Pfam" id="PF03211">
    <property type="entry name" value="Pectate_lyase"/>
    <property type="match status" value="1"/>
</dbReference>
<keyword evidence="9" id="KW-0456">Lyase</keyword>
<sequence>QMKMFGTCTILLLFFLIDTISTAAVTTFPRATGNVTYTNARVLAQNEIFDGAMRRFDRGRGACKQQVEGGKADAVFILENGATLKNVIIGPDQAEGVHCQGSCNIINVWWEDVCEDALTIRQISGTTRITGGGAKSAQDKVIQHNGGGTIIVTDFYVQDFGKLWRSCGNCGTQYPRHLQLNGVIAKNGKVLAGGNGNYNDTVRISNTCATNVNSICDTYKGCNNGCAPAKISSGPSNVCLYRTTDIRC</sequence>
<comment type="function">
    <text evidence="10">Pectinolytic enzyme consist of four classes of enzymes: pectin lyase, polygalacturonase, pectin methylesterase and rhamnogalacturonase. Among pectinolytic enzymes, pectin lyase is the most important in depolymerization of pectin, since it cleaves internal glycosidic bonds of highly methylated pectins. Favors pectate, the anion, over pectin, the methyl ester.</text>
</comment>
<dbReference type="Gene3D" id="2.160.20.10">
    <property type="entry name" value="Single-stranded right-handed beta-helix, Pectin lyase-like"/>
    <property type="match status" value="1"/>
</dbReference>
<evidence type="ECO:0000256" key="9">
    <source>
        <dbReference type="ARBA" id="ARBA00023239"/>
    </source>
</evidence>
<proteinExistence type="inferred from homology"/>
<dbReference type="EC" id="4.2.2.2" evidence="5"/>
<evidence type="ECO:0000256" key="5">
    <source>
        <dbReference type="ARBA" id="ARBA00012272"/>
    </source>
</evidence>
<dbReference type="InterPro" id="IPR011050">
    <property type="entry name" value="Pectin_lyase_fold/virulence"/>
</dbReference>
<comment type="catalytic activity">
    <reaction evidence="1">
        <text>Eliminative cleavage of (1-&gt;4)-alpha-D-galacturonan to give oligosaccharides with 4-deoxy-alpha-D-galact-4-enuronosyl groups at their non-reducing ends.</text>
        <dbReference type="EC" id="4.2.2.2"/>
    </reaction>
</comment>
<evidence type="ECO:0000313" key="14">
    <source>
        <dbReference type="Proteomes" id="UP000663869"/>
    </source>
</evidence>
<dbReference type="SUPFAM" id="SSF51126">
    <property type="entry name" value="Pectin lyase-like"/>
    <property type="match status" value="1"/>
</dbReference>
<name>A0A818BHU7_9BILA</name>
<accession>A0A818BHU7</accession>
<dbReference type="PANTHER" id="PTHR33407">
    <property type="entry name" value="PECTATE LYASE F-RELATED"/>
    <property type="match status" value="1"/>
</dbReference>
<evidence type="ECO:0000256" key="1">
    <source>
        <dbReference type="ARBA" id="ARBA00000695"/>
    </source>
</evidence>
<dbReference type="InterPro" id="IPR012334">
    <property type="entry name" value="Pectin_lyas_fold"/>
</dbReference>
<gene>
    <name evidence="13" type="ORF">FME351_LOCUS10524</name>
</gene>
<comment type="cofactor">
    <cofactor evidence="2">
        <name>Ca(2+)</name>
        <dbReference type="ChEBI" id="CHEBI:29108"/>
    </cofactor>
</comment>
<feature type="chain" id="PRO_5032990384" description="Probable pectate lyase F" evidence="12">
    <location>
        <begin position="25"/>
        <end position="248"/>
    </location>
</feature>
<evidence type="ECO:0000256" key="2">
    <source>
        <dbReference type="ARBA" id="ARBA00001913"/>
    </source>
</evidence>
<feature type="signal peptide" evidence="12">
    <location>
        <begin position="1"/>
        <end position="24"/>
    </location>
</feature>
<evidence type="ECO:0000256" key="3">
    <source>
        <dbReference type="ARBA" id="ARBA00004613"/>
    </source>
</evidence>
<evidence type="ECO:0000256" key="8">
    <source>
        <dbReference type="ARBA" id="ARBA00022837"/>
    </source>
</evidence>
<evidence type="ECO:0000256" key="12">
    <source>
        <dbReference type="SAM" id="SignalP"/>
    </source>
</evidence>
<keyword evidence="7 12" id="KW-0732">Signal</keyword>
<feature type="non-terminal residue" evidence="13">
    <location>
        <position position="1"/>
    </location>
</feature>
<evidence type="ECO:0000256" key="6">
    <source>
        <dbReference type="ARBA" id="ARBA00022525"/>
    </source>
</evidence>
<dbReference type="Proteomes" id="UP000663869">
    <property type="component" value="Unassembled WGS sequence"/>
</dbReference>
<dbReference type="GO" id="GO:0005576">
    <property type="term" value="C:extracellular region"/>
    <property type="evidence" value="ECO:0007669"/>
    <property type="project" value="UniProtKB-SubCell"/>
</dbReference>
<dbReference type="GO" id="GO:0030570">
    <property type="term" value="F:pectate lyase activity"/>
    <property type="evidence" value="ECO:0007669"/>
    <property type="project" value="UniProtKB-EC"/>
</dbReference>
<comment type="similarity">
    <text evidence="4">Belongs to the polysaccharide lyase 3 family.</text>
</comment>
<organism evidence="13 14">
    <name type="scientific">Rotaria socialis</name>
    <dbReference type="NCBI Taxonomy" id="392032"/>
    <lineage>
        <taxon>Eukaryota</taxon>
        <taxon>Metazoa</taxon>
        <taxon>Spiralia</taxon>
        <taxon>Gnathifera</taxon>
        <taxon>Rotifera</taxon>
        <taxon>Eurotatoria</taxon>
        <taxon>Bdelloidea</taxon>
        <taxon>Philodinida</taxon>
        <taxon>Philodinidae</taxon>
        <taxon>Rotaria</taxon>
    </lineage>
</organism>
<dbReference type="EMBL" id="CAJNYU010001147">
    <property type="protein sequence ID" value="CAF3416766.1"/>
    <property type="molecule type" value="Genomic_DNA"/>
</dbReference>
<evidence type="ECO:0000256" key="7">
    <source>
        <dbReference type="ARBA" id="ARBA00022729"/>
    </source>
</evidence>
<evidence type="ECO:0000256" key="10">
    <source>
        <dbReference type="ARBA" id="ARBA00025679"/>
    </source>
</evidence>
<reference evidence="13" key="1">
    <citation type="submission" date="2021-02" db="EMBL/GenBank/DDBJ databases">
        <authorList>
            <person name="Nowell W R."/>
        </authorList>
    </citation>
    <scope>NUCLEOTIDE SEQUENCE</scope>
</reference>
<protein>
    <recommendedName>
        <fullName evidence="11">Probable pectate lyase F</fullName>
        <ecNumber evidence="5">4.2.2.2</ecNumber>
    </recommendedName>
</protein>